<protein>
    <submittedName>
        <fullName evidence="2">Uncharacterized protein</fullName>
    </submittedName>
</protein>
<evidence type="ECO:0000313" key="2">
    <source>
        <dbReference type="EMBL" id="KAJ2850643.1"/>
    </source>
</evidence>
<gene>
    <name evidence="2" type="ORF">IWW36_001754</name>
</gene>
<dbReference type="EMBL" id="JANBUW010000027">
    <property type="protein sequence ID" value="KAJ2850643.1"/>
    <property type="molecule type" value="Genomic_DNA"/>
</dbReference>
<dbReference type="AlphaFoldDB" id="A0A9W8I8D2"/>
<feature type="chain" id="PRO_5040850321" evidence="1">
    <location>
        <begin position="24"/>
        <end position="226"/>
    </location>
</feature>
<comment type="caution">
    <text evidence="2">The sequence shown here is derived from an EMBL/GenBank/DDBJ whole genome shotgun (WGS) entry which is preliminary data.</text>
</comment>
<reference evidence="2" key="1">
    <citation type="submission" date="2022-07" db="EMBL/GenBank/DDBJ databases">
        <title>Phylogenomic reconstructions and comparative analyses of Kickxellomycotina fungi.</title>
        <authorList>
            <person name="Reynolds N.K."/>
            <person name="Stajich J.E."/>
            <person name="Barry K."/>
            <person name="Grigoriev I.V."/>
            <person name="Crous P."/>
            <person name="Smith M.E."/>
        </authorList>
    </citation>
    <scope>NUCLEOTIDE SEQUENCE</scope>
    <source>
        <strain evidence="2">NRRL 1566</strain>
    </source>
</reference>
<evidence type="ECO:0000313" key="3">
    <source>
        <dbReference type="Proteomes" id="UP001139887"/>
    </source>
</evidence>
<accession>A0A9W8I8D2</accession>
<dbReference type="Proteomes" id="UP001139887">
    <property type="component" value="Unassembled WGS sequence"/>
</dbReference>
<evidence type="ECO:0000256" key="1">
    <source>
        <dbReference type="SAM" id="SignalP"/>
    </source>
</evidence>
<name>A0A9W8I8D2_9FUNG</name>
<feature type="signal peptide" evidence="1">
    <location>
        <begin position="1"/>
        <end position="23"/>
    </location>
</feature>
<keyword evidence="1" id="KW-0732">Signal</keyword>
<keyword evidence="3" id="KW-1185">Reference proteome</keyword>
<proteinExistence type="predicted"/>
<organism evidence="2 3">
    <name type="scientific">Coemansia brasiliensis</name>
    <dbReference type="NCBI Taxonomy" id="2650707"/>
    <lineage>
        <taxon>Eukaryota</taxon>
        <taxon>Fungi</taxon>
        <taxon>Fungi incertae sedis</taxon>
        <taxon>Zoopagomycota</taxon>
        <taxon>Kickxellomycotina</taxon>
        <taxon>Kickxellomycetes</taxon>
        <taxon>Kickxellales</taxon>
        <taxon>Kickxellaceae</taxon>
        <taxon>Coemansia</taxon>
    </lineage>
</organism>
<dbReference type="OrthoDB" id="2349272at2759"/>
<sequence>MLRNKLLIAITIVCLFISIGGHAACKGLVSLAALNKANPEAASVDYCNNFASSSGISDECALNSAAVSPINKAIRKYKVASRGEIVATLAWMLYESDNWKYNINHFPGNIGQGTRTMMSWNYVSQYAKQLHPNEYEQAVGSSGDDVSSANNSTKTAVIDLVLNNDDSFGAGFWYLTTQAPSFHNNPSKLRDGNMQDFQEYVQSGIVTSWNSDREAIWTTVNDAIVF</sequence>